<feature type="compositionally biased region" description="Basic and acidic residues" evidence="1">
    <location>
        <begin position="281"/>
        <end position="290"/>
    </location>
</feature>
<protein>
    <recommendedName>
        <fullName evidence="4">NB-ARC domain-containing protein</fullName>
    </recommendedName>
</protein>
<dbReference type="EMBL" id="BAAABU010000013">
    <property type="protein sequence ID" value="GAA0245202.1"/>
    <property type="molecule type" value="Genomic_DNA"/>
</dbReference>
<evidence type="ECO:0000256" key="1">
    <source>
        <dbReference type="SAM" id="MobiDB-lite"/>
    </source>
</evidence>
<dbReference type="PANTHER" id="PTHR47691">
    <property type="entry name" value="REGULATOR-RELATED"/>
    <property type="match status" value="1"/>
</dbReference>
<name>A0ABP3DWK5_9PSEU</name>
<gene>
    <name evidence="2" type="ORF">GCM10010492_50690</name>
</gene>
<feature type="compositionally biased region" description="Basic residues" evidence="1">
    <location>
        <begin position="361"/>
        <end position="374"/>
    </location>
</feature>
<feature type="region of interest" description="Disordered" evidence="1">
    <location>
        <begin position="281"/>
        <end position="404"/>
    </location>
</feature>
<dbReference type="PANTHER" id="PTHR47691:SF3">
    <property type="entry name" value="HTH-TYPE TRANSCRIPTIONAL REGULATOR RV0890C-RELATED"/>
    <property type="match status" value="1"/>
</dbReference>
<reference evidence="3" key="1">
    <citation type="journal article" date="2019" name="Int. J. Syst. Evol. Microbiol.">
        <title>The Global Catalogue of Microorganisms (GCM) 10K type strain sequencing project: providing services to taxonomists for standard genome sequencing and annotation.</title>
        <authorList>
            <consortium name="The Broad Institute Genomics Platform"/>
            <consortium name="The Broad Institute Genome Sequencing Center for Infectious Disease"/>
            <person name="Wu L."/>
            <person name="Ma J."/>
        </authorList>
    </citation>
    <scope>NUCLEOTIDE SEQUENCE [LARGE SCALE GENOMIC DNA]</scope>
    <source>
        <strain evidence="3">JCM 3380</strain>
    </source>
</reference>
<dbReference type="Gene3D" id="3.40.50.300">
    <property type="entry name" value="P-loop containing nucleotide triphosphate hydrolases"/>
    <property type="match status" value="1"/>
</dbReference>
<feature type="region of interest" description="Disordered" evidence="1">
    <location>
        <begin position="1"/>
        <end position="44"/>
    </location>
</feature>
<feature type="compositionally biased region" description="Pro residues" evidence="1">
    <location>
        <begin position="25"/>
        <end position="34"/>
    </location>
</feature>
<proteinExistence type="predicted"/>
<organism evidence="2 3">
    <name type="scientific">Saccharothrix mutabilis subsp. mutabilis</name>
    <dbReference type="NCBI Taxonomy" id="66855"/>
    <lineage>
        <taxon>Bacteria</taxon>
        <taxon>Bacillati</taxon>
        <taxon>Actinomycetota</taxon>
        <taxon>Actinomycetes</taxon>
        <taxon>Pseudonocardiales</taxon>
        <taxon>Pseudonocardiaceae</taxon>
        <taxon>Saccharothrix</taxon>
    </lineage>
</organism>
<sequence length="404" mass="44072">MEELGADPGPQLRGLHQQILEGEPPAHPPPPVPRQLPAASVPNDPDGRAALYRSLVAGKRLLVVLDNARDSEHVLPLLPGGGTCTVLITSRHRLTGLAVSHAVPTLELDVFTDAEARELLARHLSDRRLRAEPDAVTGLLRWCGGLPLALGVIAARAATHPEFPLSVLVDELRDGVAALGSDGSGTNLRAVFDASVRVLPDAAATAFTWLAAAPGPDIALSAAAATLDVPPRRARELLRHLETGHLIRQHTPGRYRMHDLVRAYATERAHTDPRAALRVIDHYARPDRRPGGGVADRRRRRRRRRTARRPRPHLVATGHGPRPHRRAGRSHRPPGTVTRALRRPVRAGERPPEPRLGPRTTGRRPRGPAPRHQRAGSPAHARRPDEGGARAQPSRLVRRESRRP</sequence>
<comment type="caution">
    <text evidence="2">The sequence shown here is derived from an EMBL/GenBank/DDBJ whole genome shotgun (WGS) entry which is preliminary data.</text>
</comment>
<evidence type="ECO:0000313" key="3">
    <source>
        <dbReference type="Proteomes" id="UP001500416"/>
    </source>
</evidence>
<accession>A0ABP3DWK5</accession>
<evidence type="ECO:0000313" key="2">
    <source>
        <dbReference type="EMBL" id="GAA0245202.1"/>
    </source>
</evidence>
<feature type="compositionally biased region" description="Basic residues" evidence="1">
    <location>
        <begin position="297"/>
        <end position="312"/>
    </location>
</feature>
<feature type="compositionally biased region" description="Basic residues" evidence="1">
    <location>
        <begin position="321"/>
        <end position="332"/>
    </location>
</feature>
<dbReference type="InterPro" id="IPR027417">
    <property type="entry name" value="P-loop_NTPase"/>
</dbReference>
<evidence type="ECO:0008006" key="4">
    <source>
        <dbReference type="Google" id="ProtNLM"/>
    </source>
</evidence>
<dbReference type="SUPFAM" id="SSF52540">
    <property type="entry name" value="P-loop containing nucleoside triphosphate hydrolases"/>
    <property type="match status" value="1"/>
</dbReference>
<dbReference type="Proteomes" id="UP001500416">
    <property type="component" value="Unassembled WGS sequence"/>
</dbReference>
<keyword evidence="3" id="KW-1185">Reference proteome</keyword>